<dbReference type="KEGG" id="msw:MSSIT_1167"/>
<feature type="transmembrane region" description="Helical" evidence="7">
    <location>
        <begin position="314"/>
        <end position="339"/>
    </location>
</feature>
<evidence type="ECO:0000313" key="11">
    <source>
        <dbReference type="Proteomes" id="UP000033111"/>
    </source>
</evidence>
<dbReference type="InterPro" id="IPR036721">
    <property type="entry name" value="RCK_C_sf"/>
</dbReference>
<comment type="similarity">
    <text evidence="2">Belongs to the monovalent cation:proton antiporter 2 (CPA2) transporter (TC 2.A.37) family.</text>
</comment>
<keyword evidence="5 7" id="KW-1133">Transmembrane helix</keyword>
<feature type="transmembrane region" description="Helical" evidence="7">
    <location>
        <begin position="107"/>
        <end position="130"/>
    </location>
</feature>
<evidence type="ECO:0000256" key="5">
    <source>
        <dbReference type="ARBA" id="ARBA00022989"/>
    </source>
</evidence>
<dbReference type="SUPFAM" id="SSF51735">
    <property type="entry name" value="NAD(P)-binding Rossmann-fold domains"/>
    <property type="match status" value="1"/>
</dbReference>
<evidence type="ECO:0000256" key="6">
    <source>
        <dbReference type="ARBA" id="ARBA00023136"/>
    </source>
</evidence>
<dbReference type="GO" id="GO:0006813">
    <property type="term" value="P:potassium ion transport"/>
    <property type="evidence" value="ECO:0007669"/>
    <property type="project" value="InterPro"/>
</dbReference>
<evidence type="ECO:0000256" key="1">
    <source>
        <dbReference type="ARBA" id="ARBA00004141"/>
    </source>
</evidence>
<evidence type="ECO:0000313" key="10">
    <source>
        <dbReference type="EMBL" id="AKB27886.1"/>
    </source>
</evidence>
<protein>
    <submittedName>
        <fullName evidence="10">Glutathione-regulated potassium-efflux system protein KefC</fullName>
    </submittedName>
</protein>
<evidence type="ECO:0000256" key="7">
    <source>
        <dbReference type="SAM" id="Phobius"/>
    </source>
</evidence>
<organism evidence="10 11">
    <name type="scientific">Methanosarcina siciliae T4/M</name>
    <dbReference type="NCBI Taxonomy" id="1434120"/>
    <lineage>
        <taxon>Archaea</taxon>
        <taxon>Methanobacteriati</taxon>
        <taxon>Methanobacteriota</taxon>
        <taxon>Stenosarchaea group</taxon>
        <taxon>Methanomicrobia</taxon>
        <taxon>Methanosarcinales</taxon>
        <taxon>Methanosarcinaceae</taxon>
        <taxon>Methanosarcina</taxon>
    </lineage>
</organism>
<dbReference type="Pfam" id="PF02254">
    <property type="entry name" value="TrkA_N"/>
    <property type="match status" value="1"/>
</dbReference>
<feature type="transmembrane region" description="Helical" evidence="7">
    <location>
        <begin position="345"/>
        <end position="366"/>
    </location>
</feature>
<feature type="domain" description="RCK C-terminal" evidence="9">
    <location>
        <begin position="596"/>
        <end position="680"/>
    </location>
</feature>
<feature type="transmembrane region" description="Helical" evidence="7">
    <location>
        <begin position="76"/>
        <end position="95"/>
    </location>
</feature>
<feature type="transmembrane region" description="Helical" evidence="7">
    <location>
        <begin position="52"/>
        <end position="70"/>
    </location>
</feature>
<dbReference type="PANTHER" id="PTHR42751">
    <property type="entry name" value="SODIUM/HYDROGEN EXCHANGER FAMILY/TRKA DOMAIN PROTEIN"/>
    <property type="match status" value="1"/>
</dbReference>
<dbReference type="AlphaFoldDB" id="A0A0E3L846"/>
<keyword evidence="11" id="KW-1185">Reference proteome</keyword>
<feature type="transmembrane region" description="Helical" evidence="7">
    <location>
        <begin position="136"/>
        <end position="156"/>
    </location>
</feature>
<dbReference type="PANTHER" id="PTHR42751:SF3">
    <property type="entry name" value="SODIUM_GLUTAMATE SYMPORTER"/>
    <property type="match status" value="1"/>
</dbReference>
<dbReference type="SUPFAM" id="SSF116726">
    <property type="entry name" value="TrkA C-terminal domain-like"/>
    <property type="match status" value="1"/>
</dbReference>
<name>A0A0E3L846_9EURY</name>
<evidence type="ECO:0000259" key="9">
    <source>
        <dbReference type="PROSITE" id="PS51202"/>
    </source>
</evidence>
<dbReference type="InterPro" id="IPR006153">
    <property type="entry name" value="Cation/H_exchanger_TM"/>
</dbReference>
<dbReference type="GO" id="GO:0016020">
    <property type="term" value="C:membrane"/>
    <property type="evidence" value="ECO:0007669"/>
    <property type="project" value="UniProtKB-SubCell"/>
</dbReference>
<evidence type="ECO:0000256" key="3">
    <source>
        <dbReference type="ARBA" id="ARBA00022448"/>
    </source>
</evidence>
<dbReference type="GO" id="GO:0008324">
    <property type="term" value="F:monoatomic cation transmembrane transporter activity"/>
    <property type="evidence" value="ECO:0007669"/>
    <property type="project" value="InterPro"/>
</dbReference>
<dbReference type="InterPro" id="IPR003148">
    <property type="entry name" value="RCK_N"/>
</dbReference>
<dbReference type="Gene3D" id="3.40.50.720">
    <property type="entry name" value="NAD(P)-binding Rossmann-like Domain"/>
    <property type="match status" value="1"/>
</dbReference>
<accession>A0A0E3L846</accession>
<dbReference type="GO" id="GO:0015297">
    <property type="term" value="F:antiporter activity"/>
    <property type="evidence" value="ECO:0007669"/>
    <property type="project" value="InterPro"/>
</dbReference>
<dbReference type="Pfam" id="PF00999">
    <property type="entry name" value="Na_H_Exchanger"/>
    <property type="match status" value="1"/>
</dbReference>
<feature type="transmembrane region" description="Helical" evidence="7">
    <location>
        <begin position="168"/>
        <end position="191"/>
    </location>
</feature>
<feature type="domain" description="RCK N-terminal" evidence="8">
    <location>
        <begin position="430"/>
        <end position="547"/>
    </location>
</feature>
<reference evidence="10 11" key="1">
    <citation type="submission" date="2014-07" db="EMBL/GenBank/DDBJ databases">
        <title>Methanogenic archaea and the global carbon cycle.</title>
        <authorList>
            <person name="Henriksen J.R."/>
            <person name="Luke J."/>
            <person name="Reinhart S."/>
            <person name="Benedict M.N."/>
            <person name="Youngblut N.D."/>
            <person name="Metcalf M.E."/>
            <person name="Whitaker R.J."/>
            <person name="Metcalf W.W."/>
        </authorList>
    </citation>
    <scope>NUCLEOTIDE SEQUENCE [LARGE SCALE GENOMIC DNA]</scope>
    <source>
        <strain evidence="10 11">T4/M</strain>
    </source>
</reference>
<keyword evidence="6 7" id="KW-0472">Membrane</keyword>
<dbReference type="PROSITE" id="PS51202">
    <property type="entry name" value="RCK_C"/>
    <property type="match status" value="1"/>
</dbReference>
<feature type="transmembrane region" description="Helical" evidence="7">
    <location>
        <begin position="12"/>
        <end position="45"/>
    </location>
</feature>
<evidence type="ECO:0000256" key="4">
    <source>
        <dbReference type="ARBA" id="ARBA00022692"/>
    </source>
</evidence>
<feature type="transmembrane region" description="Helical" evidence="7">
    <location>
        <begin position="203"/>
        <end position="230"/>
    </location>
</feature>
<dbReference type="GO" id="GO:1902600">
    <property type="term" value="P:proton transmembrane transport"/>
    <property type="evidence" value="ECO:0007669"/>
    <property type="project" value="InterPro"/>
</dbReference>
<keyword evidence="4 7" id="KW-0812">Transmembrane</keyword>
<evidence type="ECO:0000259" key="8">
    <source>
        <dbReference type="PROSITE" id="PS51201"/>
    </source>
</evidence>
<dbReference type="Pfam" id="PF02080">
    <property type="entry name" value="TrkA_C"/>
    <property type="match status" value="1"/>
</dbReference>
<dbReference type="InterPro" id="IPR006037">
    <property type="entry name" value="RCK_C"/>
</dbReference>
<proteinExistence type="inferred from homology"/>
<dbReference type="PROSITE" id="PS51201">
    <property type="entry name" value="RCK_N"/>
    <property type="match status" value="1"/>
</dbReference>
<dbReference type="InterPro" id="IPR036291">
    <property type="entry name" value="NAD(P)-bd_dom_sf"/>
</dbReference>
<dbReference type="InterPro" id="IPR038770">
    <property type="entry name" value="Na+/solute_symporter_sf"/>
</dbReference>
<evidence type="ECO:0000256" key="2">
    <source>
        <dbReference type="ARBA" id="ARBA00005551"/>
    </source>
</evidence>
<dbReference type="EMBL" id="CP009506">
    <property type="protein sequence ID" value="AKB27886.1"/>
    <property type="molecule type" value="Genomic_DNA"/>
</dbReference>
<dbReference type="Proteomes" id="UP000033111">
    <property type="component" value="Chromosome"/>
</dbReference>
<gene>
    <name evidence="10" type="ORF">MSSIT_1167</name>
</gene>
<comment type="subcellular location">
    <subcellularLocation>
        <location evidence="1">Membrane</location>
        <topology evidence="1">Multi-pass membrane protein</topology>
    </subcellularLocation>
</comment>
<dbReference type="Gene3D" id="1.20.1530.20">
    <property type="match status" value="1"/>
</dbReference>
<keyword evidence="3" id="KW-0813">Transport</keyword>
<dbReference type="HOGENOM" id="CLU_005126_9_0_2"/>
<dbReference type="Gene3D" id="3.30.70.1450">
    <property type="entry name" value="Regulator of K+ conductance, C-terminal domain"/>
    <property type="match status" value="1"/>
</dbReference>
<feature type="transmembrane region" description="Helical" evidence="7">
    <location>
        <begin position="237"/>
        <end position="270"/>
    </location>
</feature>
<sequence>MEHFSVAVEIIFILFIIFTYLMTSNLLTDLLIIFGLSIPVVYIFFRLKISPLVGFLIAGILAGPYGLGLIQETENIEVMSEIGVILLLFSIGIEFSLRELLKIKRIVLLGGGLQMSITTVVVVFLLWRLGYSPETAVFMGLIVALSSTAIVLKLLQEKGEIYSAHGRIALGILIFQDIAAVLIIILAPLLAGEAVVGSDLLDLLFRGIGLVLLTLVSARYVVPFVLFHVAKTRNNELFLLSIVVIGLAIAWLTSVAGLSLALGAFLAGLIISESEYAAQALGTVIPFKDMFMSIFFISTGMMLNLGQMSTHLSLILTATVLVLVLKTAVNALTTFFIGFPLHTMLLVGFSLAQVGEFSLVTAQVGFENGIFSETIYQEFLAVTVLSMVLTPFITDLGYYSAVSSQQLSLPGILTTNRYSLQDEGQEKKLENHLIVIGYGVSGKNVGIAAQKVSIPYMVIEINPETVRQEKLNGIGIIYGDAAQKAVLEHAGIKNARSIVITAGNPVSTWQIIEVAKRLNPDIHIIARTHFLDTIDSFYALGADEVISDEFECSIELFSRVLNKYMVPVKEIETMNTQLRADHYRMLRGPEIQRKNVSGLSLDFSDVEIKSVRVEKQSEAAGKTLGNIDLRKKYGVTVLAISRNHRLMYDLKAETELSPDDILLVISPPEQLEVIRELFENDA</sequence>
<dbReference type="PATRIC" id="fig|1434120.4.peg.1485"/>
<feature type="transmembrane region" description="Helical" evidence="7">
    <location>
        <begin position="378"/>
        <end position="399"/>
    </location>
</feature>